<dbReference type="InterPro" id="IPR000515">
    <property type="entry name" value="MetI-like"/>
</dbReference>
<dbReference type="EMBL" id="CAFBQG010000011">
    <property type="protein sequence ID" value="CAB5044673.1"/>
    <property type="molecule type" value="Genomic_DNA"/>
</dbReference>
<dbReference type="GO" id="GO:0031460">
    <property type="term" value="P:glycine betaine transport"/>
    <property type="evidence" value="ECO:0007669"/>
    <property type="project" value="TreeGrafter"/>
</dbReference>
<evidence type="ECO:0000256" key="2">
    <source>
        <dbReference type="ARBA" id="ARBA00004236"/>
    </source>
</evidence>
<evidence type="ECO:0000256" key="5">
    <source>
        <dbReference type="ARBA" id="ARBA00022692"/>
    </source>
</evidence>
<keyword evidence="7 8" id="KW-0472">Membrane</keyword>
<evidence type="ECO:0000256" key="1">
    <source>
        <dbReference type="ARBA" id="ARBA00004141"/>
    </source>
</evidence>
<feature type="transmembrane region" description="Helical" evidence="8">
    <location>
        <begin position="448"/>
        <end position="465"/>
    </location>
</feature>
<organism evidence="10">
    <name type="scientific">freshwater metagenome</name>
    <dbReference type="NCBI Taxonomy" id="449393"/>
    <lineage>
        <taxon>unclassified sequences</taxon>
        <taxon>metagenomes</taxon>
        <taxon>ecological metagenomes</taxon>
    </lineage>
</organism>
<feature type="transmembrane region" description="Helical" evidence="8">
    <location>
        <begin position="20"/>
        <end position="36"/>
    </location>
</feature>
<dbReference type="SUPFAM" id="SSF161098">
    <property type="entry name" value="MetI-like"/>
    <property type="match status" value="2"/>
</dbReference>
<reference evidence="10" key="1">
    <citation type="submission" date="2020-05" db="EMBL/GenBank/DDBJ databases">
        <authorList>
            <person name="Chiriac C."/>
            <person name="Salcher M."/>
            <person name="Ghai R."/>
            <person name="Kavagutti S V."/>
        </authorList>
    </citation>
    <scope>NUCLEOTIDE SEQUENCE</scope>
</reference>
<sequence length="659" mass="70097">MTVRSEPALVAAPKKIRRSWLLAILFLVWIVLARVTKGKATLELPVPENTKFTTWAGDVADSIRGNRTDGAAFKYFFNPIREFIDGFVTIIREFIAIPTGNSSIPVLGWLCVIAVIGFIVYAISYIRMAIAAVLLIFACGALGLWTDSMDTLAMTLAAVILSLAIGIPVGIWAGLSDRALKAVTPILDLAQILPTLVYLAPLALFFLIGPASATIATMVYSIPIAVRLTAFGIRGVPVSPVEAGTSMGTTTRQLLRKVQLPMASRTIILGINQTVMAALSFVVIAALIGAPGLGKPVVEALIIRNVGEGFVAGLAVVLIAIMLDRSTSAAIQKEKSFVPPSDADRKRRKFGLIIGGILTIVSIVLSRQLAWAAYFPEQINVSDKVAHAADSFIVWVTENLEFLTAGLSKVVTVGVLNPLESVLSNSPWFLTVTMITLISLILGGVRSAFISVFLLLAIVASGLWFDTMITFTQTIVATLLTRAVGVVLGVWIGRSARAERMLRPILDAGQTLPAFVYLIPMLGFFGPSRFTAIATGIVYSIPIVVKIVGQGIREVPTTMIEAATSAGSTKWQLITKVQLPAAKKSLLLATNQGLIFVLAVVVIGGFVGAGGLGYLVILGGSKPQLQGKGLVAGFSILLLGVMIDRIAQYTVARNSAPKH</sequence>
<dbReference type="GO" id="GO:0043190">
    <property type="term" value="C:ATP-binding cassette (ABC) transporter complex"/>
    <property type="evidence" value="ECO:0007669"/>
    <property type="project" value="TreeGrafter"/>
</dbReference>
<feature type="transmembrane region" description="Helical" evidence="8">
    <location>
        <begin position="505"/>
        <end position="524"/>
    </location>
</feature>
<feature type="transmembrane region" description="Helical" evidence="8">
    <location>
        <begin position="104"/>
        <end position="123"/>
    </location>
</feature>
<keyword evidence="4" id="KW-1003">Cell membrane</keyword>
<evidence type="ECO:0000256" key="8">
    <source>
        <dbReference type="SAM" id="Phobius"/>
    </source>
</evidence>
<dbReference type="PANTHER" id="PTHR47737:SF1">
    <property type="entry name" value="GLYCINE BETAINE_PROLINE BETAINE TRANSPORT SYSTEM PERMEASE PROTEIN PROW"/>
    <property type="match status" value="1"/>
</dbReference>
<proteinExistence type="predicted"/>
<feature type="transmembrane region" description="Helical" evidence="8">
    <location>
        <begin position="195"/>
        <end position="220"/>
    </location>
</feature>
<dbReference type="CDD" id="cd06261">
    <property type="entry name" value="TM_PBP2"/>
    <property type="match status" value="2"/>
</dbReference>
<comment type="subcellular location">
    <subcellularLocation>
        <location evidence="2">Cell membrane</location>
    </subcellularLocation>
    <subcellularLocation>
        <location evidence="1">Membrane</location>
        <topology evidence="1">Multi-pass membrane protein</topology>
    </subcellularLocation>
</comment>
<accession>A0A6J7SUP9</accession>
<keyword evidence="5 8" id="KW-0812">Transmembrane</keyword>
<evidence type="ECO:0000256" key="3">
    <source>
        <dbReference type="ARBA" id="ARBA00022448"/>
    </source>
</evidence>
<feature type="domain" description="ABC transmembrane type-1" evidence="9">
    <location>
        <begin position="148"/>
        <end position="327"/>
    </location>
</feature>
<gene>
    <name evidence="10" type="ORF">UFOPK4301_00164</name>
</gene>
<dbReference type="AlphaFoldDB" id="A0A6J7SUP9"/>
<feature type="transmembrane region" description="Helical" evidence="8">
    <location>
        <begin position="129"/>
        <end position="145"/>
    </location>
</feature>
<keyword evidence="3" id="KW-0813">Transport</keyword>
<feature type="transmembrane region" description="Helical" evidence="8">
    <location>
        <begin position="629"/>
        <end position="647"/>
    </location>
</feature>
<feature type="transmembrane region" description="Helical" evidence="8">
    <location>
        <begin position="302"/>
        <end position="323"/>
    </location>
</feature>
<dbReference type="Pfam" id="PF00528">
    <property type="entry name" value="BPD_transp_1"/>
    <property type="match status" value="2"/>
</dbReference>
<name>A0A6J7SUP9_9ZZZZ</name>
<evidence type="ECO:0000256" key="6">
    <source>
        <dbReference type="ARBA" id="ARBA00022989"/>
    </source>
</evidence>
<feature type="transmembrane region" description="Helical" evidence="8">
    <location>
        <begin position="471"/>
        <end position="493"/>
    </location>
</feature>
<dbReference type="InterPro" id="IPR035906">
    <property type="entry name" value="MetI-like_sf"/>
</dbReference>
<keyword evidence="6 8" id="KW-1133">Transmembrane helix</keyword>
<evidence type="ECO:0000313" key="10">
    <source>
        <dbReference type="EMBL" id="CAB5044673.1"/>
    </source>
</evidence>
<feature type="transmembrane region" description="Helical" evidence="8">
    <location>
        <begin position="426"/>
        <end position="443"/>
    </location>
</feature>
<feature type="transmembrane region" description="Helical" evidence="8">
    <location>
        <begin position="593"/>
        <end position="617"/>
    </location>
</feature>
<feature type="transmembrane region" description="Helical" evidence="8">
    <location>
        <begin position="350"/>
        <end position="374"/>
    </location>
</feature>
<dbReference type="GO" id="GO:0015871">
    <property type="term" value="P:choline transport"/>
    <property type="evidence" value="ECO:0007669"/>
    <property type="project" value="TreeGrafter"/>
</dbReference>
<protein>
    <submittedName>
        <fullName evidence="10">Unannotated protein</fullName>
    </submittedName>
</protein>
<evidence type="ECO:0000256" key="4">
    <source>
        <dbReference type="ARBA" id="ARBA00022475"/>
    </source>
</evidence>
<evidence type="ECO:0000259" key="9">
    <source>
        <dbReference type="PROSITE" id="PS50928"/>
    </source>
</evidence>
<evidence type="ECO:0000256" key="7">
    <source>
        <dbReference type="ARBA" id="ARBA00023136"/>
    </source>
</evidence>
<dbReference type="PROSITE" id="PS50928">
    <property type="entry name" value="ABC_TM1"/>
    <property type="match status" value="2"/>
</dbReference>
<dbReference type="Gene3D" id="1.10.3720.10">
    <property type="entry name" value="MetI-like"/>
    <property type="match status" value="2"/>
</dbReference>
<feature type="transmembrane region" description="Helical" evidence="8">
    <location>
        <begin position="266"/>
        <end position="290"/>
    </location>
</feature>
<feature type="transmembrane region" description="Helical" evidence="8">
    <location>
        <begin position="530"/>
        <end position="549"/>
    </location>
</feature>
<dbReference type="PANTHER" id="PTHR47737">
    <property type="entry name" value="GLYCINE BETAINE/PROLINE BETAINE TRANSPORT SYSTEM PERMEASE PROTEIN PROW"/>
    <property type="match status" value="1"/>
</dbReference>
<dbReference type="GO" id="GO:0005275">
    <property type="term" value="F:amine transmembrane transporter activity"/>
    <property type="evidence" value="ECO:0007669"/>
    <property type="project" value="TreeGrafter"/>
</dbReference>
<feature type="domain" description="ABC transmembrane type-1" evidence="9">
    <location>
        <begin position="467"/>
        <end position="647"/>
    </location>
</feature>
<dbReference type="GO" id="GO:0015226">
    <property type="term" value="F:carnitine transmembrane transporter activity"/>
    <property type="evidence" value="ECO:0007669"/>
    <property type="project" value="TreeGrafter"/>
</dbReference>
<feature type="transmembrane region" description="Helical" evidence="8">
    <location>
        <begin position="152"/>
        <end position="175"/>
    </location>
</feature>